<dbReference type="Pfam" id="PF17863">
    <property type="entry name" value="AAA_lid_2"/>
    <property type="match status" value="1"/>
</dbReference>
<evidence type="ECO:0000313" key="2">
    <source>
        <dbReference type="EMBL" id="QTD53727.1"/>
    </source>
</evidence>
<dbReference type="EMBL" id="CP071793">
    <property type="protein sequence ID" value="QTD53727.1"/>
    <property type="molecule type" value="Genomic_DNA"/>
</dbReference>
<dbReference type="PRINTS" id="PR00300">
    <property type="entry name" value="CLPPROTEASEA"/>
</dbReference>
<dbReference type="Pfam" id="PF07726">
    <property type="entry name" value="AAA_3"/>
    <property type="match status" value="1"/>
</dbReference>
<organism evidence="2 3">
    <name type="scientific">Sulfidibacter corallicola</name>
    <dbReference type="NCBI Taxonomy" id="2818388"/>
    <lineage>
        <taxon>Bacteria</taxon>
        <taxon>Pseudomonadati</taxon>
        <taxon>Acidobacteriota</taxon>
        <taxon>Holophagae</taxon>
        <taxon>Acanthopleuribacterales</taxon>
        <taxon>Acanthopleuribacteraceae</taxon>
        <taxon>Sulfidibacter</taxon>
    </lineage>
</organism>
<gene>
    <name evidence="2" type="ORF">J3U87_14840</name>
</gene>
<dbReference type="KEGG" id="scor:J3U87_14840"/>
<dbReference type="Gene3D" id="3.40.50.300">
    <property type="entry name" value="P-loop containing nucleotide triphosphate hydrolases"/>
    <property type="match status" value="1"/>
</dbReference>
<sequence>MSAPTAANQLVPPEVLEVAKSYTDHTLEQLDKILLGRSQLHRLVLIAVLARGHLLLEGMPGLGKTELVKALGAILDLDFKRVQFTPDLMPSDILGAHILQETATGGREMSFRPGPVFTNILLADEINRASPKTQSALLEAMQEGAVTLLGETRPLPSPFFVLASQNPIDLEGTYPLPEAQLDRFLFKLEVGTPEVDVLAQIIGTRRRGLAPKPDWRLSREELAKLFGVLEHIFVPKPVCQFISRLVAASHPEHPLAPALVKENVSFGASPRAAIAIAEAVRALALIEGRPTAGFEDVRVVAESALNHRLILKYQAKVNGVTSRDLIQALLAEITQDDLTLPKGVSLEDRRA</sequence>
<dbReference type="RefSeq" id="WP_237383828.1">
    <property type="nucleotide sequence ID" value="NZ_CP071793.1"/>
</dbReference>
<dbReference type="AlphaFoldDB" id="A0A8A4TWJ9"/>
<evidence type="ECO:0000259" key="1">
    <source>
        <dbReference type="SMART" id="SM00382"/>
    </source>
</evidence>
<dbReference type="InterPro" id="IPR041628">
    <property type="entry name" value="ChlI/MoxR_AAA_lid"/>
</dbReference>
<dbReference type="GO" id="GO:0005524">
    <property type="term" value="F:ATP binding"/>
    <property type="evidence" value="ECO:0007669"/>
    <property type="project" value="InterPro"/>
</dbReference>
<dbReference type="InterPro" id="IPR050764">
    <property type="entry name" value="CbbQ/NirQ/NorQ/GpvN"/>
</dbReference>
<reference evidence="2" key="1">
    <citation type="submission" date="2021-03" db="EMBL/GenBank/DDBJ databases">
        <title>Acanthopleuribacteraceae sp. M133.</title>
        <authorList>
            <person name="Wang G."/>
        </authorList>
    </citation>
    <scope>NUCLEOTIDE SEQUENCE</scope>
    <source>
        <strain evidence="2">M133</strain>
    </source>
</reference>
<dbReference type="CDD" id="cd00009">
    <property type="entry name" value="AAA"/>
    <property type="match status" value="1"/>
</dbReference>
<dbReference type="SMART" id="SM00382">
    <property type="entry name" value="AAA"/>
    <property type="match status" value="1"/>
</dbReference>
<dbReference type="InterPro" id="IPR011703">
    <property type="entry name" value="ATPase_AAA-3"/>
</dbReference>
<dbReference type="PANTHER" id="PTHR42759:SF1">
    <property type="entry name" value="MAGNESIUM-CHELATASE SUBUNIT CHLD"/>
    <property type="match status" value="1"/>
</dbReference>
<dbReference type="GO" id="GO:0016887">
    <property type="term" value="F:ATP hydrolysis activity"/>
    <property type="evidence" value="ECO:0007669"/>
    <property type="project" value="InterPro"/>
</dbReference>
<dbReference type="SUPFAM" id="SSF52540">
    <property type="entry name" value="P-loop containing nucleoside triphosphate hydrolases"/>
    <property type="match status" value="1"/>
</dbReference>
<keyword evidence="3" id="KW-1185">Reference proteome</keyword>
<dbReference type="Proteomes" id="UP000663929">
    <property type="component" value="Chromosome"/>
</dbReference>
<name>A0A8A4TWJ9_SULCO</name>
<accession>A0A8A4TWJ9</accession>
<proteinExistence type="predicted"/>
<dbReference type="InterPro" id="IPR001270">
    <property type="entry name" value="ClpA/B"/>
</dbReference>
<feature type="domain" description="AAA+ ATPase" evidence="1">
    <location>
        <begin position="50"/>
        <end position="194"/>
    </location>
</feature>
<dbReference type="Gene3D" id="1.10.8.80">
    <property type="entry name" value="Magnesium chelatase subunit I, C-Terminal domain"/>
    <property type="match status" value="1"/>
</dbReference>
<dbReference type="PIRSF" id="PIRSF002849">
    <property type="entry name" value="AAA_ATPase_chaperone_MoxR_prd"/>
    <property type="match status" value="1"/>
</dbReference>
<dbReference type="InterPro" id="IPR027417">
    <property type="entry name" value="P-loop_NTPase"/>
</dbReference>
<dbReference type="PANTHER" id="PTHR42759">
    <property type="entry name" value="MOXR FAMILY PROTEIN"/>
    <property type="match status" value="1"/>
</dbReference>
<dbReference type="InterPro" id="IPR003593">
    <property type="entry name" value="AAA+_ATPase"/>
</dbReference>
<evidence type="ECO:0000313" key="3">
    <source>
        <dbReference type="Proteomes" id="UP000663929"/>
    </source>
</evidence>
<protein>
    <submittedName>
        <fullName evidence="2">AAA family ATPase</fullName>
    </submittedName>
</protein>